<keyword evidence="1" id="KW-1133">Transmembrane helix</keyword>
<feature type="transmembrane region" description="Helical" evidence="1">
    <location>
        <begin position="59"/>
        <end position="78"/>
    </location>
</feature>
<keyword evidence="2" id="KW-0614">Plasmid</keyword>
<reference evidence="2" key="1">
    <citation type="submission" date="2008-01" db="EMBL/GenBank/DDBJ databases">
        <title>Complete sequence of plasmid1 pCAUL01 of Caulobacter sp. K31.</title>
        <authorList>
            <consortium name="US DOE Joint Genome Institute"/>
            <person name="Copeland A."/>
            <person name="Lucas S."/>
            <person name="Lapidus A."/>
            <person name="Barry K."/>
            <person name="Glavina del Rio T."/>
            <person name="Dalin E."/>
            <person name="Tice H."/>
            <person name="Pitluck S."/>
            <person name="Bruce D."/>
            <person name="Goodwin L."/>
            <person name="Thompson L.S."/>
            <person name="Brettin T."/>
            <person name="Detter J.C."/>
            <person name="Han C."/>
            <person name="Schmutz J."/>
            <person name="Larimer F."/>
            <person name="Land M."/>
            <person name="Hauser L."/>
            <person name="Kyrpides N."/>
            <person name="Kim E."/>
            <person name="Stephens C."/>
            <person name="Richardson P."/>
        </authorList>
    </citation>
    <scope>NUCLEOTIDE SEQUENCE [LARGE SCALE GENOMIC DNA]</scope>
    <source>
        <plasmid evidence="2">K31</plasmid>
        <plasmid evidence="2">pCAUL01</plasmid>
    </source>
</reference>
<feature type="transmembrane region" description="Helical" evidence="1">
    <location>
        <begin position="207"/>
        <end position="228"/>
    </location>
</feature>
<feature type="transmembrane region" description="Helical" evidence="1">
    <location>
        <begin position="90"/>
        <end position="109"/>
    </location>
</feature>
<sequence>MSSGPTPSTPWPTRGRAKISDAEVLADMAARAPLGASPPLTADLIYAAFLEAKKASDAWIKYYLASVMLMLLAAIDAIQEVSLPMTKLQGAFIGPAALVSFAICGLAYTNHELKMRLYRAVFDRQLAALAGPDRAAVLLRYPLAYTGASFLPFAARPDGVHLSWRQTLGTLQVAAALQLGWLFAVPGLMFLVIAAAFGLVTEPALPVWIKALVLAFLVGSLMFTSACLRPPRHKHGYTVAS</sequence>
<evidence type="ECO:0000256" key="1">
    <source>
        <dbReference type="SAM" id="Phobius"/>
    </source>
</evidence>
<evidence type="ECO:0000313" key="2">
    <source>
        <dbReference type="EMBL" id="ABZ74402.1"/>
    </source>
</evidence>
<organism evidence="2">
    <name type="scientific">Caulobacter sp. (strain K31)</name>
    <dbReference type="NCBI Taxonomy" id="366602"/>
    <lineage>
        <taxon>Bacteria</taxon>
        <taxon>Pseudomonadati</taxon>
        <taxon>Pseudomonadota</taxon>
        <taxon>Alphaproteobacteria</taxon>
        <taxon>Caulobacterales</taxon>
        <taxon>Caulobacteraceae</taxon>
        <taxon>Caulobacter</taxon>
    </lineage>
</organism>
<accession>B0T915</accession>
<name>B0T915_CAUSK</name>
<dbReference type="EMBL" id="CP000928">
    <property type="protein sequence ID" value="ABZ74402.1"/>
    <property type="molecule type" value="Genomic_DNA"/>
</dbReference>
<protein>
    <submittedName>
        <fullName evidence="2">Uncharacterized protein</fullName>
    </submittedName>
</protein>
<geneLocation type="plasmid" evidence="2">
    <name>pCAUL01</name>
</geneLocation>
<gene>
    <name evidence="2" type="ordered locus">Caul_5282</name>
</gene>
<dbReference type="KEGG" id="cak:Caul_5282"/>
<keyword evidence="1" id="KW-0812">Transmembrane</keyword>
<proteinExistence type="predicted"/>
<dbReference type="OrthoDB" id="9864691at2"/>
<dbReference type="HOGENOM" id="CLU_1150245_0_0_5"/>
<feature type="transmembrane region" description="Helical" evidence="1">
    <location>
        <begin position="179"/>
        <end position="201"/>
    </location>
</feature>
<keyword evidence="1" id="KW-0472">Membrane</keyword>
<dbReference type="AlphaFoldDB" id="B0T915"/>